<dbReference type="PANTHER" id="PTHR21499:SF3">
    <property type="entry name" value="ASPARTOKINASE"/>
    <property type="match status" value="1"/>
</dbReference>
<dbReference type="GO" id="GO:0004072">
    <property type="term" value="F:aspartate kinase activity"/>
    <property type="evidence" value="ECO:0007669"/>
    <property type="project" value="UniProtKB-EC"/>
</dbReference>
<evidence type="ECO:0000313" key="9">
    <source>
        <dbReference type="EMBL" id="OAJ92596.1"/>
    </source>
</evidence>
<name>A0A177XW65_9VIBR</name>
<evidence type="ECO:0000259" key="8">
    <source>
        <dbReference type="Pfam" id="PF00696"/>
    </source>
</evidence>
<dbReference type="Gene3D" id="3.40.1160.10">
    <property type="entry name" value="Acetylglutamate kinase-like"/>
    <property type="match status" value="1"/>
</dbReference>
<dbReference type="GO" id="GO:0009089">
    <property type="term" value="P:lysine biosynthetic process via diaminopimelate"/>
    <property type="evidence" value="ECO:0007669"/>
    <property type="project" value="TreeGrafter"/>
</dbReference>
<dbReference type="GO" id="GO:0009090">
    <property type="term" value="P:homoserine biosynthetic process"/>
    <property type="evidence" value="ECO:0007669"/>
    <property type="project" value="TreeGrafter"/>
</dbReference>
<feature type="domain" description="Aspartate/glutamate/uridylate kinase" evidence="8">
    <location>
        <begin position="4"/>
        <end position="289"/>
    </location>
</feature>
<sequence length="461" mass="51493">MPHTVEKVSGSSMAAFDAVLDNIIIKPEPARYNRIVVVPAYQGITDALLECKNMSKPGVYQYVLVGDRTWENKLDSVIQRLLLVNESVFADPMLRRKADDFILERVSSTRQWIRHYLTLGPDAIQHFWRNVRERLASIGESHSAYNTALKAKRYGVQTRFIDLAGAPNEPRESLDSQVYRRLDSLDLRQELPVVTAYASCKVGDNHHNDRRYGDLTLSRIAALTEAKQAVIHKCSHLSSGDPSLIGAEQVSPIGQSSYQVANELSALSHDLVHPAAIEELSQENIDLQVKCTFEPEHPGTFISHSHHAENREVEVVTGKGDVCALKIERTDHMENLDSLTDDFLSLPSISLLHHDVSRETLYYYFDCATSHFGHILSRAKKRLPDASLTVQRVALLSVLGTKIYPNQVALIGDSALESQGIRPSNIHCNNDENSVKFVVANAQFKAGLIALHHTFLDTMSI</sequence>
<dbReference type="PANTHER" id="PTHR21499">
    <property type="entry name" value="ASPARTATE KINASE"/>
    <property type="match status" value="1"/>
</dbReference>
<gene>
    <name evidence="9" type="ORF">APB76_19925</name>
</gene>
<dbReference type="Pfam" id="PF00696">
    <property type="entry name" value="AA_kinase"/>
    <property type="match status" value="1"/>
</dbReference>
<evidence type="ECO:0000256" key="4">
    <source>
        <dbReference type="ARBA" id="ARBA00022741"/>
    </source>
</evidence>
<proteinExistence type="inferred from homology"/>
<organism evidence="9 10">
    <name type="scientific">Vibrio bivalvicida</name>
    <dbReference type="NCBI Taxonomy" id="1276888"/>
    <lineage>
        <taxon>Bacteria</taxon>
        <taxon>Pseudomonadati</taxon>
        <taxon>Pseudomonadota</taxon>
        <taxon>Gammaproteobacteria</taxon>
        <taxon>Vibrionales</taxon>
        <taxon>Vibrionaceae</taxon>
        <taxon>Vibrio</taxon>
        <taxon>Vibrio oreintalis group</taxon>
    </lineage>
</organism>
<dbReference type="Proteomes" id="UP000078406">
    <property type="component" value="Unassembled WGS sequence"/>
</dbReference>
<evidence type="ECO:0000256" key="6">
    <source>
        <dbReference type="ARBA" id="ARBA00022840"/>
    </source>
</evidence>
<evidence type="ECO:0000256" key="7">
    <source>
        <dbReference type="ARBA" id="ARBA00047872"/>
    </source>
</evidence>
<evidence type="ECO:0000313" key="10">
    <source>
        <dbReference type="Proteomes" id="UP000078406"/>
    </source>
</evidence>
<reference evidence="9 10" key="1">
    <citation type="journal article" date="2016" name="Syst. Appl. Microbiol.">
        <title>Vibrio bivalvicida sp. nov., a novel larval pathogen for bivalve molluscs reared in a hatchery.</title>
        <authorList>
            <person name="Dubert J."/>
            <person name="Romalde J.L."/>
            <person name="Prado S."/>
            <person name="Barja J.L."/>
        </authorList>
    </citation>
    <scope>NUCLEOTIDE SEQUENCE [LARGE SCALE GENOMIC DNA]</scope>
    <source>
        <strain evidence="9 10">605</strain>
    </source>
</reference>
<keyword evidence="5" id="KW-0418">Kinase</keyword>
<protein>
    <recommendedName>
        <fullName evidence="2">aspartate kinase</fullName>
        <ecNumber evidence="2">2.7.2.4</ecNumber>
    </recommendedName>
</protein>
<dbReference type="SUPFAM" id="SSF53633">
    <property type="entry name" value="Carbamate kinase-like"/>
    <property type="match status" value="1"/>
</dbReference>
<evidence type="ECO:0000256" key="2">
    <source>
        <dbReference type="ARBA" id="ARBA00013059"/>
    </source>
</evidence>
<dbReference type="EC" id="2.7.2.4" evidence="2"/>
<dbReference type="GO" id="GO:0005524">
    <property type="term" value="F:ATP binding"/>
    <property type="evidence" value="ECO:0007669"/>
    <property type="project" value="UniProtKB-KW"/>
</dbReference>
<evidence type="ECO:0000256" key="3">
    <source>
        <dbReference type="ARBA" id="ARBA00022679"/>
    </source>
</evidence>
<evidence type="ECO:0000256" key="1">
    <source>
        <dbReference type="ARBA" id="ARBA00010122"/>
    </source>
</evidence>
<accession>A0A177XW65</accession>
<dbReference type="RefSeq" id="WP_054962330.1">
    <property type="nucleotide sequence ID" value="NZ_LLEI02000075.1"/>
</dbReference>
<comment type="similarity">
    <text evidence="1">Belongs to the aspartokinase family.</text>
</comment>
<keyword evidence="6" id="KW-0067">ATP-binding</keyword>
<comment type="caution">
    <text evidence="9">The sequence shown here is derived from an EMBL/GenBank/DDBJ whole genome shotgun (WGS) entry which is preliminary data.</text>
</comment>
<keyword evidence="4" id="KW-0547">Nucleotide-binding</keyword>
<evidence type="ECO:0000256" key="5">
    <source>
        <dbReference type="ARBA" id="ARBA00022777"/>
    </source>
</evidence>
<dbReference type="EMBL" id="LLEI02000075">
    <property type="protein sequence ID" value="OAJ92596.1"/>
    <property type="molecule type" value="Genomic_DNA"/>
</dbReference>
<dbReference type="InterPro" id="IPR001048">
    <property type="entry name" value="Asp/Glu/Uridylate_kinase"/>
</dbReference>
<keyword evidence="3" id="KW-0808">Transferase</keyword>
<dbReference type="GO" id="GO:0005829">
    <property type="term" value="C:cytosol"/>
    <property type="evidence" value="ECO:0007669"/>
    <property type="project" value="TreeGrafter"/>
</dbReference>
<comment type="catalytic activity">
    <reaction evidence="7">
        <text>L-aspartate + ATP = 4-phospho-L-aspartate + ADP</text>
        <dbReference type="Rhea" id="RHEA:23776"/>
        <dbReference type="ChEBI" id="CHEBI:29991"/>
        <dbReference type="ChEBI" id="CHEBI:30616"/>
        <dbReference type="ChEBI" id="CHEBI:57535"/>
        <dbReference type="ChEBI" id="CHEBI:456216"/>
        <dbReference type="EC" id="2.7.2.4"/>
    </reaction>
</comment>
<dbReference type="InterPro" id="IPR036393">
    <property type="entry name" value="AceGlu_kinase-like_sf"/>
</dbReference>
<dbReference type="AlphaFoldDB" id="A0A177XW65"/>